<protein>
    <recommendedName>
        <fullName evidence="4">Spore coat protein U domain-containing protein</fullName>
    </recommendedName>
</protein>
<evidence type="ECO:0000313" key="2">
    <source>
        <dbReference type="EMBL" id="KEQ19380.1"/>
    </source>
</evidence>
<gene>
    <name evidence="2" type="ORF">GZ78_05315</name>
</gene>
<proteinExistence type="predicted"/>
<organism evidence="2 3">
    <name type="scientific">Endozoicomonas numazuensis</name>
    <dbReference type="NCBI Taxonomy" id="1137799"/>
    <lineage>
        <taxon>Bacteria</taxon>
        <taxon>Pseudomonadati</taxon>
        <taxon>Pseudomonadota</taxon>
        <taxon>Gammaproteobacteria</taxon>
        <taxon>Oceanospirillales</taxon>
        <taxon>Endozoicomonadaceae</taxon>
        <taxon>Endozoicomonas</taxon>
    </lineage>
</organism>
<sequence>MLVVLALTLSSTASAFFVFGQQQYIAPPFTWTGGDVTIDLPVQLQSCNGTSVGSGFLSCGWFKQLETYTIEASDFDFIASGSASSIAMSKVTFQQGVNSLLIKDGGTVPDTSATFLNPGNWQQVTGNVSVKINALDLQGQPPGNYQAVLKLKGMESGGWIPYTDNSDLIFDLKIPDRIQVSGLKDIALNDQALQGSMDFCVYTQSGSNFTVRATGLDTDFLLSGQVGYQLRVGQGGIMETLSPGVDGQPWSGSTQQYCDGASNMNLEVTVPSSEISGLLPGVYKDTVTVTVSVH</sequence>
<evidence type="ECO:0000256" key="1">
    <source>
        <dbReference type="SAM" id="SignalP"/>
    </source>
</evidence>
<dbReference type="STRING" id="1137799.GZ78_05315"/>
<feature type="chain" id="PRO_5012249365" description="Spore coat protein U domain-containing protein" evidence="1">
    <location>
        <begin position="16"/>
        <end position="294"/>
    </location>
</feature>
<keyword evidence="1" id="KW-0732">Signal</keyword>
<evidence type="ECO:0000313" key="3">
    <source>
        <dbReference type="Proteomes" id="UP000028073"/>
    </source>
</evidence>
<name>A0A081NLQ7_9GAMM</name>
<accession>A0A081NLQ7</accession>
<comment type="caution">
    <text evidence="2">The sequence shown here is derived from an EMBL/GenBank/DDBJ whole genome shotgun (WGS) entry which is preliminary data.</text>
</comment>
<dbReference type="AlphaFoldDB" id="A0A081NLQ7"/>
<keyword evidence="3" id="KW-1185">Reference proteome</keyword>
<reference evidence="2 3" key="1">
    <citation type="submission" date="2014-06" db="EMBL/GenBank/DDBJ databases">
        <title>Whole Genome Sequences of Three Symbiotic Endozoicomonas Bacteria.</title>
        <authorList>
            <person name="Neave M.J."/>
            <person name="Apprill A."/>
            <person name="Voolstra C.R."/>
        </authorList>
    </citation>
    <scope>NUCLEOTIDE SEQUENCE [LARGE SCALE GENOMIC DNA]</scope>
    <source>
        <strain evidence="2 3">DSM 25634</strain>
    </source>
</reference>
<evidence type="ECO:0008006" key="4">
    <source>
        <dbReference type="Google" id="ProtNLM"/>
    </source>
</evidence>
<feature type="signal peptide" evidence="1">
    <location>
        <begin position="1"/>
        <end position="15"/>
    </location>
</feature>
<dbReference type="EMBL" id="JOKH01000001">
    <property type="protein sequence ID" value="KEQ19380.1"/>
    <property type="molecule type" value="Genomic_DNA"/>
</dbReference>
<dbReference type="Proteomes" id="UP000028073">
    <property type="component" value="Unassembled WGS sequence"/>
</dbReference>